<feature type="domain" description="Solute-binding protein family 5" evidence="6">
    <location>
        <begin position="80"/>
        <end position="412"/>
    </location>
</feature>
<proteinExistence type="inferred from homology"/>
<comment type="caution">
    <text evidence="7">The sequence shown here is derived from an EMBL/GenBank/DDBJ whole genome shotgun (WGS) entry which is preliminary data.</text>
</comment>
<dbReference type="PANTHER" id="PTHR30290:SF10">
    <property type="entry name" value="PERIPLASMIC OLIGOPEPTIDE-BINDING PROTEIN-RELATED"/>
    <property type="match status" value="1"/>
</dbReference>
<name>A0A3M8KAW9_9CORY</name>
<evidence type="ECO:0000256" key="1">
    <source>
        <dbReference type="ARBA" id="ARBA00004196"/>
    </source>
</evidence>
<feature type="chain" id="PRO_5018092196" evidence="5">
    <location>
        <begin position="24"/>
        <end position="501"/>
    </location>
</feature>
<evidence type="ECO:0000256" key="5">
    <source>
        <dbReference type="SAM" id="SignalP"/>
    </source>
</evidence>
<dbReference type="PIRSF" id="PIRSF002741">
    <property type="entry name" value="MppA"/>
    <property type="match status" value="1"/>
</dbReference>
<dbReference type="CDD" id="cd08494">
    <property type="entry name" value="PBP2_NikA_DppA_OppA_like_6"/>
    <property type="match status" value="1"/>
</dbReference>
<dbReference type="Gene3D" id="3.40.190.10">
    <property type="entry name" value="Periplasmic binding protein-like II"/>
    <property type="match status" value="1"/>
</dbReference>
<dbReference type="GO" id="GO:0030313">
    <property type="term" value="C:cell envelope"/>
    <property type="evidence" value="ECO:0007669"/>
    <property type="project" value="UniProtKB-SubCell"/>
</dbReference>
<evidence type="ECO:0000256" key="4">
    <source>
        <dbReference type="ARBA" id="ARBA00022729"/>
    </source>
</evidence>
<dbReference type="GO" id="GO:0042597">
    <property type="term" value="C:periplasmic space"/>
    <property type="evidence" value="ECO:0007669"/>
    <property type="project" value="UniProtKB-ARBA"/>
</dbReference>
<organism evidence="7 8">
    <name type="scientific">Corynebacterium alimapuense</name>
    <dbReference type="NCBI Taxonomy" id="1576874"/>
    <lineage>
        <taxon>Bacteria</taxon>
        <taxon>Bacillati</taxon>
        <taxon>Actinomycetota</taxon>
        <taxon>Actinomycetes</taxon>
        <taxon>Mycobacteriales</taxon>
        <taxon>Corynebacteriaceae</taxon>
        <taxon>Corynebacterium</taxon>
    </lineage>
</organism>
<comment type="similarity">
    <text evidence="2">Belongs to the bacterial solute-binding protein 5 family.</text>
</comment>
<dbReference type="InterPro" id="IPR039424">
    <property type="entry name" value="SBP_5"/>
</dbReference>
<accession>A0A3M8KAW9</accession>
<dbReference type="InterPro" id="IPR030678">
    <property type="entry name" value="Peptide/Ni-bd"/>
</dbReference>
<comment type="subcellular location">
    <subcellularLocation>
        <location evidence="1">Cell envelope</location>
    </subcellularLocation>
</comment>
<evidence type="ECO:0000256" key="3">
    <source>
        <dbReference type="ARBA" id="ARBA00022448"/>
    </source>
</evidence>
<dbReference type="RefSeq" id="WP_123047654.1">
    <property type="nucleotide sequence ID" value="NZ_PTJO01000003.1"/>
</dbReference>
<evidence type="ECO:0000259" key="6">
    <source>
        <dbReference type="Pfam" id="PF00496"/>
    </source>
</evidence>
<evidence type="ECO:0000256" key="2">
    <source>
        <dbReference type="ARBA" id="ARBA00005695"/>
    </source>
</evidence>
<dbReference type="Pfam" id="PF00496">
    <property type="entry name" value="SBP_bac_5"/>
    <property type="match status" value="1"/>
</dbReference>
<dbReference type="SUPFAM" id="SSF53850">
    <property type="entry name" value="Periplasmic binding protein-like II"/>
    <property type="match status" value="1"/>
</dbReference>
<keyword evidence="4 5" id="KW-0732">Signal</keyword>
<dbReference type="Proteomes" id="UP000266975">
    <property type="component" value="Unassembled WGS sequence"/>
</dbReference>
<gene>
    <name evidence="7" type="ORF">C5L39_04500</name>
</gene>
<dbReference type="GO" id="GO:0043190">
    <property type="term" value="C:ATP-binding cassette (ABC) transporter complex"/>
    <property type="evidence" value="ECO:0007669"/>
    <property type="project" value="InterPro"/>
</dbReference>
<dbReference type="EMBL" id="PTJO01000003">
    <property type="protein sequence ID" value="RNE49608.1"/>
    <property type="molecule type" value="Genomic_DNA"/>
</dbReference>
<keyword evidence="3" id="KW-0813">Transport</keyword>
<evidence type="ECO:0000313" key="7">
    <source>
        <dbReference type="EMBL" id="RNE49608.1"/>
    </source>
</evidence>
<dbReference type="PANTHER" id="PTHR30290">
    <property type="entry name" value="PERIPLASMIC BINDING COMPONENT OF ABC TRANSPORTER"/>
    <property type="match status" value="1"/>
</dbReference>
<dbReference type="GO" id="GO:0015833">
    <property type="term" value="P:peptide transport"/>
    <property type="evidence" value="ECO:0007669"/>
    <property type="project" value="TreeGrafter"/>
</dbReference>
<reference evidence="7 8" key="1">
    <citation type="submission" date="2018-02" db="EMBL/GenBank/DDBJ databases">
        <title>Corynebacterium alimpuense sp. nov., a marine obligate actinomycete isolated from sediments of Valparaiso bay, Chile.</title>
        <authorList>
            <person name="Claverias F."/>
            <person name="Gonzales-Siles L."/>
            <person name="Salva-Serra F."/>
            <person name="Inganaes E."/>
            <person name="Molin K."/>
            <person name="Cumsille A."/>
            <person name="Undabarrena A."/>
            <person name="Couve E."/>
            <person name="Moore E.R.B."/>
            <person name="Gomila M."/>
            <person name="Camara B."/>
        </authorList>
    </citation>
    <scope>NUCLEOTIDE SEQUENCE [LARGE SCALE GENOMIC DNA]</scope>
    <source>
        <strain evidence="7 8">CCUG 69366</strain>
    </source>
</reference>
<feature type="signal peptide" evidence="5">
    <location>
        <begin position="1"/>
        <end position="23"/>
    </location>
</feature>
<dbReference type="AlphaFoldDB" id="A0A3M8KAW9"/>
<dbReference type="GO" id="GO:1904680">
    <property type="term" value="F:peptide transmembrane transporter activity"/>
    <property type="evidence" value="ECO:0007669"/>
    <property type="project" value="TreeGrafter"/>
</dbReference>
<dbReference type="InterPro" id="IPR000914">
    <property type="entry name" value="SBP_5_dom"/>
</dbReference>
<dbReference type="OrthoDB" id="9796817at2"/>
<protein>
    <submittedName>
        <fullName evidence="7">Peptide ABC transporter substrate-binding protein</fullName>
    </submittedName>
</protein>
<keyword evidence="8" id="KW-1185">Reference proteome</keyword>
<sequence>MTIRQVAVAFALAAALSMSACSAGSTATQVGRIADADSLVVGTTGVPASLDFTTTAGAAIPQAMMANIYEGLVRIDDDGQIEPLLATSWEVSEDRTVYTFQLREGVRFSDGSAFTADSAVFSINYVQDSWTNGLKSQMAVVSSAKALDEYTLQVSLTQPSHRWLWSMGTLTGAMFSPTGVDQLATNPVGTGPFTLERFAVGESVSLSARADYWGTPAQQDASIRYFSDATSAVNALRSGDIDVVWSMQAPELLDNLPEEYDVQVGTTNGEVLLAMNNDSPPFDDPRVRRAAANAVDRDALNLVVWEGLATDTGGAPVPPSDPWFTGDEYLDFNPERARELLAEAGYNSNDNRPHITIAVPTLPYAQNISELLYSQLSEVGFEVTLESVEFPAVWLSQVFSEQDYDMSIMAHVEARDLPTLFGDPDYYLGFDNTEVQEQLLAADTQLDETSHMISAVETIMAQTGALTVFNQPNIVITAPGITGIEPTVVTDALALAGIDKQ</sequence>
<dbReference type="PROSITE" id="PS51257">
    <property type="entry name" value="PROKAR_LIPOPROTEIN"/>
    <property type="match status" value="1"/>
</dbReference>
<dbReference type="Gene3D" id="3.10.105.10">
    <property type="entry name" value="Dipeptide-binding Protein, Domain 3"/>
    <property type="match status" value="1"/>
</dbReference>
<evidence type="ECO:0000313" key="8">
    <source>
        <dbReference type="Proteomes" id="UP000266975"/>
    </source>
</evidence>